<evidence type="ECO:0000313" key="5">
    <source>
        <dbReference type="EMBL" id="PRP75364.1"/>
    </source>
</evidence>
<keyword evidence="3" id="KW-1133">Transmembrane helix</keyword>
<dbReference type="Pfam" id="PF07983">
    <property type="entry name" value="X8"/>
    <property type="match status" value="1"/>
</dbReference>
<sequence length="213" mass="20894">DALCSCLNSQLACTTFFQNATLANANATYSGYIAEDINFVCSFNASYCEAVTSNPATGTYGLYSGCNSLQRAAYVLNQYYQNQKGNQGQGDGACTNFKSSQLVTPSSTCANGVVAPTNAPAATGSIVATTNTGNNGATGTTTTTNSNGATGTTGNNGATGTTGNNGATGTTGNNGATGTTGATGTNTNGNTTGSAGFIIPLVGLVFAAVAAAL</sequence>
<dbReference type="SMART" id="SM00768">
    <property type="entry name" value="X8"/>
    <property type="match status" value="1"/>
</dbReference>
<evidence type="ECO:0000259" key="4">
    <source>
        <dbReference type="SMART" id="SM00768"/>
    </source>
</evidence>
<keyword evidence="3" id="KW-0472">Membrane</keyword>
<reference evidence="5 7" key="1">
    <citation type="journal article" date="2018" name="Genome Biol. Evol.">
        <title>Multiple Roots of Fruiting Body Formation in Amoebozoa.</title>
        <authorList>
            <person name="Hillmann F."/>
            <person name="Forbes G."/>
            <person name="Novohradska S."/>
            <person name="Ferling I."/>
            <person name="Riege K."/>
            <person name="Groth M."/>
            <person name="Westermann M."/>
            <person name="Marz M."/>
            <person name="Spaller T."/>
            <person name="Winckler T."/>
            <person name="Schaap P."/>
            <person name="Glockner G."/>
        </authorList>
    </citation>
    <scope>NUCLEOTIDE SEQUENCE [LARGE SCALE GENOMIC DNA]</scope>
    <source>
        <strain evidence="5 7">Jena</strain>
    </source>
</reference>
<dbReference type="OrthoDB" id="421038at2759"/>
<proteinExistence type="predicted"/>
<feature type="transmembrane region" description="Helical" evidence="3">
    <location>
        <begin position="193"/>
        <end position="212"/>
    </location>
</feature>
<evidence type="ECO:0000313" key="6">
    <source>
        <dbReference type="EMBL" id="PRP81735.1"/>
    </source>
</evidence>
<protein>
    <recommendedName>
        <fullName evidence="4">X8 domain-containing protein</fullName>
    </recommendedName>
</protein>
<feature type="region of interest" description="Disordered" evidence="2">
    <location>
        <begin position="129"/>
        <end position="187"/>
    </location>
</feature>
<dbReference type="InParanoid" id="A0A2P6MUK9"/>
<feature type="domain" description="X8" evidence="4">
    <location>
        <begin position="23"/>
        <end position="111"/>
    </location>
</feature>
<evidence type="ECO:0000256" key="2">
    <source>
        <dbReference type="SAM" id="MobiDB-lite"/>
    </source>
</evidence>
<name>A0A2P6MUK9_9EUKA</name>
<dbReference type="Proteomes" id="UP000241769">
    <property type="component" value="Unassembled WGS sequence"/>
</dbReference>
<accession>A0A2P6MUK9</accession>
<evidence type="ECO:0000256" key="3">
    <source>
        <dbReference type="SAM" id="Phobius"/>
    </source>
</evidence>
<keyword evidence="3" id="KW-0812">Transmembrane</keyword>
<keyword evidence="7" id="KW-1185">Reference proteome</keyword>
<feature type="non-terminal residue" evidence="5">
    <location>
        <position position="1"/>
    </location>
</feature>
<organism evidence="5 7">
    <name type="scientific">Planoprotostelium fungivorum</name>
    <dbReference type="NCBI Taxonomy" id="1890364"/>
    <lineage>
        <taxon>Eukaryota</taxon>
        <taxon>Amoebozoa</taxon>
        <taxon>Evosea</taxon>
        <taxon>Variosea</taxon>
        <taxon>Cavosteliida</taxon>
        <taxon>Cavosteliaceae</taxon>
        <taxon>Planoprotostelium</taxon>
    </lineage>
</organism>
<evidence type="ECO:0000256" key="1">
    <source>
        <dbReference type="ARBA" id="ARBA00022729"/>
    </source>
</evidence>
<dbReference type="Gene3D" id="1.20.58.1040">
    <property type="match status" value="1"/>
</dbReference>
<comment type="caution">
    <text evidence="5">The sequence shown here is derived from an EMBL/GenBank/DDBJ whole genome shotgun (WGS) entry which is preliminary data.</text>
</comment>
<keyword evidence="1" id="KW-0732">Signal</keyword>
<dbReference type="AlphaFoldDB" id="A0A2P6MUK9"/>
<dbReference type="EMBL" id="MDYQ01000395">
    <property type="protein sequence ID" value="PRP75364.1"/>
    <property type="molecule type" value="Genomic_DNA"/>
</dbReference>
<dbReference type="EMBL" id="MDYQ01000120">
    <property type="protein sequence ID" value="PRP81735.1"/>
    <property type="molecule type" value="Genomic_DNA"/>
</dbReference>
<dbReference type="InterPro" id="IPR012946">
    <property type="entry name" value="X8"/>
</dbReference>
<gene>
    <name evidence="5" type="ORF">PROFUN_05675</name>
    <name evidence="6" type="ORF">PROFUN_10835</name>
</gene>
<evidence type="ECO:0000313" key="7">
    <source>
        <dbReference type="Proteomes" id="UP000241769"/>
    </source>
</evidence>